<evidence type="ECO:0000313" key="1">
    <source>
        <dbReference type="EMBL" id="KAF6737291.1"/>
    </source>
</evidence>
<dbReference type="EMBL" id="WKFB01000067">
    <property type="protein sequence ID" value="KAF6737291.1"/>
    <property type="molecule type" value="Genomic_DNA"/>
</dbReference>
<protein>
    <submittedName>
        <fullName evidence="1">Uncharacterized protein</fullName>
    </submittedName>
</protein>
<evidence type="ECO:0000313" key="2">
    <source>
        <dbReference type="Proteomes" id="UP000646548"/>
    </source>
</evidence>
<proteinExistence type="predicted"/>
<comment type="caution">
    <text evidence="1">The sequence shown here is derived from an EMBL/GenBank/DDBJ whole genome shotgun (WGS) entry which is preliminary data.</text>
</comment>
<gene>
    <name evidence="1" type="ORF">FQA47_016023</name>
</gene>
<reference evidence="1" key="1">
    <citation type="journal article" name="BMC Genomics">
        <title>Long-read sequencing and de novo genome assembly of marine medaka (Oryzias melastigma).</title>
        <authorList>
            <person name="Liang P."/>
            <person name="Saqib H.S.A."/>
            <person name="Ni X."/>
            <person name="Shen Y."/>
        </authorList>
    </citation>
    <scope>NUCLEOTIDE SEQUENCE</scope>
    <source>
        <strain evidence="1">Bigg-433</strain>
    </source>
</reference>
<accession>A0A834L0E3</accession>
<sequence length="87" mass="9648">MRGDQSSSADLSGVKINFSLSVEELIRPADLWTAACDVTGVRFWFWRTFESSSAPDHVQTRRDSVTFCFINAAALNKTPAFECISAL</sequence>
<dbReference type="AlphaFoldDB" id="A0A834L0E3"/>
<name>A0A834L0E3_ORYME</name>
<dbReference type="Proteomes" id="UP000646548">
    <property type="component" value="Unassembled WGS sequence"/>
</dbReference>
<organism evidence="1 2">
    <name type="scientific">Oryzias melastigma</name>
    <name type="common">Marine medaka</name>
    <dbReference type="NCBI Taxonomy" id="30732"/>
    <lineage>
        <taxon>Eukaryota</taxon>
        <taxon>Metazoa</taxon>
        <taxon>Chordata</taxon>
        <taxon>Craniata</taxon>
        <taxon>Vertebrata</taxon>
        <taxon>Euteleostomi</taxon>
        <taxon>Actinopterygii</taxon>
        <taxon>Neopterygii</taxon>
        <taxon>Teleostei</taxon>
        <taxon>Neoteleostei</taxon>
        <taxon>Acanthomorphata</taxon>
        <taxon>Ovalentaria</taxon>
        <taxon>Atherinomorphae</taxon>
        <taxon>Beloniformes</taxon>
        <taxon>Adrianichthyidae</taxon>
        <taxon>Oryziinae</taxon>
        <taxon>Oryzias</taxon>
    </lineage>
</organism>